<dbReference type="InterPro" id="IPR056070">
    <property type="entry name" value="DUF7653"/>
</dbReference>
<feature type="signal peptide" evidence="2">
    <location>
        <begin position="1"/>
        <end position="20"/>
    </location>
</feature>
<feature type="chain" id="PRO_5035947200" description="DUF7653 domain-containing protein" evidence="2">
    <location>
        <begin position="21"/>
        <end position="611"/>
    </location>
</feature>
<dbReference type="EMBL" id="CM029042">
    <property type="protein sequence ID" value="KAG2616903.1"/>
    <property type="molecule type" value="Genomic_DNA"/>
</dbReference>
<protein>
    <recommendedName>
        <fullName evidence="3">DUF7653 domain-containing protein</fullName>
    </recommendedName>
</protein>
<proteinExistence type="predicted"/>
<feature type="coiled-coil region" evidence="1">
    <location>
        <begin position="59"/>
        <end position="263"/>
    </location>
</feature>
<evidence type="ECO:0000313" key="5">
    <source>
        <dbReference type="Proteomes" id="UP000823388"/>
    </source>
</evidence>
<keyword evidence="2" id="KW-0732">Signal</keyword>
<evidence type="ECO:0000256" key="2">
    <source>
        <dbReference type="SAM" id="SignalP"/>
    </source>
</evidence>
<keyword evidence="1" id="KW-0175">Coiled coil</keyword>
<feature type="domain" description="DUF7653" evidence="3">
    <location>
        <begin position="295"/>
        <end position="418"/>
    </location>
</feature>
<keyword evidence="5" id="KW-1185">Reference proteome</keyword>
<gene>
    <name evidence="4" type="ORF">PVAP13_3NG177051</name>
</gene>
<evidence type="ECO:0000256" key="1">
    <source>
        <dbReference type="SAM" id="Coils"/>
    </source>
</evidence>
<name>A0A8T0U783_PANVG</name>
<dbReference type="PANTHER" id="PTHR47491">
    <property type="entry name" value="CAP-GLY DOMAIN LINKER"/>
    <property type="match status" value="1"/>
</dbReference>
<dbReference type="Pfam" id="PF24670">
    <property type="entry name" value="DUF7653"/>
    <property type="match status" value="1"/>
</dbReference>
<dbReference type="AlphaFoldDB" id="A0A8T0U783"/>
<evidence type="ECO:0000313" key="4">
    <source>
        <dbReference type="EMBL" id="KAG2616903.1"/>
    </source>
</evidence>
<feature type="coiled-coil region" evidence="1">
    <location>
        <begin position="466"/>
        <end position="521"/>
    </location>
</feature>
<reference evidence="4" key="1">
    <citation type="submission" date="2020-05" db="EMBL/GenBank/DDBJ databases">
        <title>WGS assembly of Panicum virgatum.</title>
        <authorList>
            <person name="Lovell J.T."/>
            <person name="Jenkins J."/>
            <person name="Shu S."/>
            <person name="Juenger T.E."/>
            <person name="Schmutz J."/>
        </authorList>
    </citation>
    <scope>NUCLEOTIDE SEQUENCE</scope>
    <source>
        <strain evidence="4">AP13</strain>
    </source>
</reference>
<evidence type="ECO:0000259" key="3">
    <source>
        <dbReference type="Pfam" id="PF24670"/>
    </source>
</evidence>
<dbReference type="Proteomes" id="UP000823388">
    <property type="component" value="Chromosome 3N"/>
</dbReference>
<comment type="caution">
    <text evidence="4">The sequence shown here is derived from an EMBL/GenBank/DDBJ whole genome shotgun (WGS) entry which is preliminary data.</text>
</comment>
<sequence length="611" mass="71067">MKTHGFVMLLNMFMMNFALGEEETDDWLLQRAKEVESKFIVPCGEEYELSMLRDKRMRSNDMLQLIQQLTEDRKQLAHELSSQIKARVAERFSAKEQYKQSKKELDTRTRRLEKEKSEIQTTLEREMDRRSHDWSVRLSRFQSEEERLHERVRELAEQNVSFQREVTFLEANKAEASTKAASLEMQNSKLNDDLEKLRMEHEKLQNSSVDLHARFAEVVEERDHIREYLKDKEGENKALHKVIARLQTTCNELERTITGLRQGCTAELDKKFVECAGDKSRKLQMELIRLTGVEQKLRGEIRSYHLEVESLRQENITLLNRMQGAGNGAIFCSIRLDQELQARVTSLQMQGLSLLDKMSQLCTKLLDLIKHKKHENKSFSGNDVLTVSDYTFEYQSIKGGIESLKRSLKTINYVLSEKLNVQQKSGEIAGCGPSREQMDDFELKLKEEAMLSRVLKEAVLSKELDIEQLEADLASSLRLQDVMKNEIQRVQDELSCITHKAKQLELQVSKKDEAMNEIQQDFHESAKELAALRGTLKTVTEERDLSWQEAKQLRRNISIMQNEVVSLKKKIEALDEDILLKEGQITILQDSIEKPFDIICSPRSMREFDME</sequence>
<dbReference type="PANTHER" id="PTHR47491:SF2">
    <property type="entry name" value="CENTROMERE PROTEIN-LIKE"/>
    <property type="match status" value="1"/>
</dbReference>
<organism evidence="4 5">
    <name type="scientific">Panicum virgatum</name>
    <name type="common">Blackwell switchgrass</name>
    <dbReference type="NCBI Taxonomy" id="38727"/>
    <lineage>
        <taxon>Eukaryota</taxon>
        <taxon>Viridiplantae</taxon>
        <taxon>Streptophyta</taxon>
        <taxon>Embryophyta</taxon>
        <taxon>Tracheophyta</taxon>
        <taxon>Spermatophyta</taxon>
        <taxon>Magnoliopsida</taxon>
        <taxon>Liliopsida</taxon>
        <taxon>Poales</taxon>
        <taxon>Poaceae</taxon>
        <taxon>PACMAD clade</taxon>
        <taxon>Panicoideae</taxon>
        <taxon>Panicodae</taxon>
        <taxon>Paniceae</taxon>
        <taxon>Panicinae</taxon>
        <taxon>Panicum</taxon>
        <taxon>Panicum sect. Hiantes</taxon>
    </lineage>
</organism>
<feature type="coiled-coil region" evidence="1">
    <location>
        <begin position="550"/>
        <end position="577"/>
    </location>
</feature>
<accession>A0A8T0U783</accession>